<evidence type="ECO:0000256" key="1">
    <source>
        <dbReference type="ARBA" id="ARBA00022468"/>
    </source>
</evidence>
<dbReference type="InterPro" id="IPR051854">
    <property type="entry name" value="Rho-type_GAP"/>
</dbReference>
<feature type="domain" description="SH2" evidence="6">
    <location>
        <begin position="236"/>
        <end position="308"/>
    </location>
</feature>
<evidence type="ECO:0000313" key="10">
    <source>
        <dbReference type="Proteomes" id="UP001642540"/>
    </source>
</evidence>
<dbReference type="InterPro" id="IPR020454">
    <property type="entry name" value="DAG/PE-bd"/>
</dbReference>
<dbReference type="Pfam" id="PF00130">
    <property type="entry name" value="C1_1"/>
    <property type="match status" value="1"/>
</dbReference>
<accession>A0ABP1S390</accession>
<feature type="domain" description="Phorbol-ester/DAG-type" evidence="7">
    <location>
        <begin position="415"/>
        <end position="465"/>
    </location>
</feature>
<dbReference type="InterPro" id="IPR002219">
    <property type="entry name" value="PKC_DAG/PE"/>
</dbReference>
<dbReference type="PRINTS" id="PR00008">
    <property type="entry name" value="DAGPEDOMAIN"/>
</dbReference>
<feature type="compositionally biased region" description="Low complexity" evidence="5">
    <location>
        <begin position="137"/>
        <end position="154"/>
    </location>
</feature>
<comment type="caution">
    <text evidence="9">The sequence shown here is derived from an EMBL/GenBank/DDBJ whole genome shotgun (WGS) entry which is preliminary data.</text>
</comment>
<evidence type="ECO:0000313" key="9">
    <source>
        <dbReference type="EMBL" id="CAL8142155.1"/>
    </source>
</evidence>
<dbReference type="PANTHER" id="PTHR46075:SF2">
    <property type="entry name" value="RHO GTPASE ACTIVATING PROTEIN AT 5A, ISOFORM A"/>
    <property type="match status" value="1"/>
</dbReference>
<dbReference type="PROSITE" id="PS00479">
    <property type="entry name" value="ZF_DAG_PE_1"/>
    <property type="match status" value="1"/>
</dbReference>
<keyword evidence="3" id="KW-0862">Zinc</keyword>
<sequence>MDRKIPTTLWKTQLLKLVSEAPKAALVECDELGYQRFPSTSTTTSSSGDDSDQSIQSIGFGIGGELNLREREEIRRNRHHHHRHSLRRHGMLEEDDEVIVGSTSNVCSSTISADDLGLDLRCLRLSIKNPRHHHLLESSSNCSNSLESSHNSHSPSPPQPILDDDVNNDSPNGSLSRCHSSRSNNSHHHHHNEDHDELVIPSSSASSAAAAASITTTSAPPWDRPDLYLYNPFGSAFHGYLSHSQTKQRLTKDGHYLVRKRVTDDDFVLSVRFNGHIKHFIIVFDDTSGLIYIGDRDKGYEKLQDLVQSGLITLYLDQKAGPYIDLMCDLTQFNNQRNHPTFNVRNGSRHRHHHQTPPPSSHSTVITMAVNGRHNFKVSSNSSTISKHQQHSPSPSVSSLSRSSAERQRIPDLRAHSFQVHTFQELSRCQICQNFLWGLSSQGLLCKDCNLITHESCAERVITECEPQLCHIPQVFGTSLTILVKAAGGFRPPFVIEKCVAEIEKRGLHIEGIYRVSGSREQTERLKRYLEQERESADMSQFPDIHSMCSLVKLYFRILPQPLITPDVFQRFLNADELTLDIIKRDLKKLPAAHYVTLKYLLRHLHQVAQMSDRNKMNPFNLSSVFAPSLLCPSQLNMSTLKQGTTALELMIINVPILFPKI</sequence>
<dbReference type="SMART" id="SM00109">
    <property type="entry name" value="C1"/>
    <property type="match status" value="1"/>
</dbReference>
<feature type="region of interest" description="Disordered" evidence="5">
    <location>
        <begin position="379"/>
        <end position="406"/>
    </location>
</feature>
<dbReference type="SUPFAM" id="SSF48350">
    <property type="entry name" value="GTPase activation domain, GAP"/>
    <property type="match status" value="1"/>
</dbReference>
<evidence type="ECO:0000256" key="5">
    <source>
        <dbReference type="SAM" id="MobiDB-lite"/>
    </source>
</evidence>
<feature type="region of interest" description="Disordered" evidence="5">
    <location>
        <begin position="37"/>
        <end position="56"/>
    </location>
</feature>
<dbReference type="PANTHER" id="PTHR46075">
    <property type="entry name" value="CHIMERIN FAMILY MEMBER"/>
    <property type="match status" value="1"/>
</dbReference>
<evidence type="ECO:0000256" key="3">
    <source>
        <dbReference type="ARBA" id="ARBA00022833"/>
    </source>
</evidence>
<feature type="compositionally biased region" description="Low complexity" evidence="5">
    <location>
        <begin position="391"/>
        <end position="403"/>
    </location>
</feature>
<dbReference type="PROSITE" id="PS50001">
    <property type="entry name" value="SH2"/>
    <property type="match status" value="1"/>
</dbReference>
<dbReference type="SMART" id="SM00252">
    <property type="entry name" value="SH2"/>
    <property type="match status" value="1"/>
</dbReference>
<dbReference type="InterPro" id="IPR036860">
    <property type="entry name" value="SH2_dom_sf"/>
</dbReference>
<dbReference type="Gene3D" id="1.10.555.10">
    <property type="entry name" value="Rho GTPase activation protein"/>
    <property type="match status" value="1"/>
</dbReference>
<reference evidence="9 10" key="1">
    <citation type="submission" date="2024-08" db="EMBL/GenBank/DDBJ databases">
        <authorList>
            <person name="Cucini C."/>
            <person name="Frati F."/>
        </authorList>
    </citation>
    <scope>NUCLEOTIDE SEQUENCE [LARGE SCALE GENOMIC DNA]</scope>
</reference>
<evidence type="ECO:0000259" key="7">
    <source>
        <dbReference type="PROSITE" id="PS50081"/>
    </source>
</evidence>
<keyword evidence="2" id="KW-0479">Metal-binding</keyword>
<proteinExistence type="predicted"/>
<gene>
    <name evidence="9" type="ORF">ODALV1_LOCUS28959</name>
</gene>
<protein>
    <recommendedName>
        <fullName evidence="11">Beta-chimaerin</fullName>
    </recommendedName>
</protein>
<dbReference type="SUPFAM" id="SSF55550">
    <property type="entry name" value="SH2 domain"/>
    <property type="match status" value="1"/>
</dbReference>
<feature type="region of interest" description="Disordered" evidence="5">
    <location>
        <begin position="135"/>
        <end position="197"/>
    </location>
</feature>
<dbReference type="Pfam" id="PF00620">
    <property type="entry name" value="RhoGAP"/>
    <property type="match status" value="1"/>
</dbReference>
<dbReference type="SMART" id="SM00324">
    <property type="entry name" value="RhoGAP"/>
    <property type="match status" value="1"/>
</dbReference>
<dbReference type="PROSITE" id="PS50238">
    <property type="entry name" value="RHOGAP"/>
    <property type="match status" value="1"/>
</dbReference>
<evidence type="ECO:0000256" key="2">
    <source>
        <dbReference type="ARBA" id="ARBA00022723"/>
    </source>
</evidence>
<dbReference type="PROSITE" id="PS50081">
    <property type="entry name" value="ZF_DAG_PE_2"/>
    <property type="match status" value="1"/>
</dbReference>
<dbReference type="EMBL" id="CAXLJM020000148">
    <property type="protein sequence ID" value="CAL8142155.1"/>
    <property type="molecule type" value="Genomic_DNA"/>
</dbReference>
<dbReference type="Gene3D" id="3.30.60.20">
    <property type="match status" value="1"/>
</dbReference>
<dbReference type="InterPro" id="IPR008936">
    <property type="entry name" value="Rho_GTPase_activation_prot"/>
</dbReference>
<dbReference type="InterPro" id="IPR046349">
    <property type="entry name" value="C1-like_sf"/>
</dbReference>
<evidence type="ECO:0000259" key="6">
    <source>
        <dbReference type="PROSITE" id="PS50001"/>
    </source>
</evidence>
<dbReference type="Gene3D" id="3.30.505.10">
    <property type="entry name" value="SH2 domain"/>
    <property type="match status" value="1"/>
</dbReference>
<evidence type="ECO:0008006" key="11">
    <source>
        <dbReference type="Google" id="ProtNLM"/>
    </source>
</evidence>
<feature type="compositionally biased region" description="Low complexity" evidence="5">
    <location>
        <begin position="174"/>
        <end position="184"/>
    </location>
</feature>
<dbReference type="InterPro" id="IPR000980">
    <property type="entry name" value="SH2"/>
</dbReference>
<dbReference type="InterPro" id="IPR000198">
    <property type="entry name" value="RhoGAP_dom"/>
</dbReference>
<feature type="region of interest" description="Disordered" evidence="5">
    <location>
        <begin position="339"/>
        <end position="364"/>
    </location>
</feature>
<dbReference type="Pfam" id="PF00017">
    <property type="entry name" value="SH2"/>
    <property type="match status" value="1"/>
</dbReference>
<name>A0ABP1S390_9HEXA</name>
<evidence type="ECO:0000256" key="4">
    <source>
        <dbReference type="PROSITE-ProRule" id="PRU00191"/>
    </source>
</evidence>
<feature type="compositionally biased region" description="Low complexity" evidence="5">
    <location>
        <begin position="39"/>
        <end position="56"/>
    </location>
</feature>
<keyword evidence="1" id="KW-0343">GTPase activation</keyword>
<evidence type="ECO:0000259" key="8">
    <source>
        <dbReference type="PROSITE" id="PS50238"/>
    </source>
</evidence>
<keyword evidence="4" id="KW-0727">SH2 domain</keyword>
<dbReference type="Proteomes" id="UP001642540">
    <property type="component" value="Unassembled WGS sequence"/>
</dbReference>
<feature type="domain" description="Rho-GAP" evidence="8">
    <location>
        <begin position="478"/>
        <end position="659"/>
    </location>
</feature>
<organism evidence="9 10">
    <name type="scientific">Orchesella dallaii</name>
    <dbReference type="NCBI Taxonomy" id="48710"/>
    <lineage>
        <taxon>Eukaryota</taxon>
        <taxon>Metazoa</taxon>
        <taxon>Ecdysozoa</taxon>
        <taxon>Arthropoda</taxon>
        <taxon>Hexapoda</taxon>
        <taxon>Collembola</taxon>
        <taxon>Entomobryomorpha</taxon>
        <taxon>Entomobryoidea</taxon>
        <taxon>Orchesellidae</taxon>
        <taxon>Orchesellinae</taxon>
        <taxon>Orchesella</taxon>
    </lineage>
</organism>
<keyword evidence="10" id="KW-1185">Reference proteome</keyword>
<dbReference type="SUPFAM" id="SSF57889">
    <property type="entry name" value="Cysteine-rich domain"/>
    <property type="match status" value="1"/>
</dbReference>